<evidence type="ECO:0000256" key="10">
    <source>
        <dbReference type="ARBA" id="ARBA00023237"/>
    </source>
</evidence>
<comment type="similarity">
    <text evidence="2">Belongs to the TonB-dependent receptor family. Hemoglobin/haptoglobin binding protein subfamily.</text>
</comment>
<dbReference type="Pfam" id="PF00593">
    <property type="entry name" value="TonB_dep_Rec_b-barrel"/>
    <property type="match status" value="1"/>
</dbReference>
<name>E8M5J4_PHOS4</name>
<evidence type="ECO:0000259" key="15">
    <source>
        <dbReference type="Pfam" id="PF07715"/>
    </source>
</evidence>
<dbReference type="InterPro" id="IPR039426">
    <property type="entry name" value="TonB-dep_rcpt-like"/>
</dbReference>
<keyword evidence="6 13" id="KW-0732">Signal</keyword>
<evidence type="ECO:0000256" key="7">
    <source>
        <dbReference type="ARBA" id="ARBA00023077"/>
    </source>
</evidence>
<keyword evidence="7 12" id="KW-0798">TonB box</keyword>
<dbReference type="GO" id="GO:0044718">
    <property type="term" value="P:siderophore transmembrane transport"/>
    <property type="evidence" value="ECO:0007669"/>
    <property type="project" value="TreeGrafter"/>
</dbReference>
<dbReference type="GO" id="GO:0015232">
    <property type="term" value="F:heme transmembrane transporter activity"/>
    <property type="evidence" value="ECO:0007669"/>
    <property type="project" value="InterPro"/>
</dbReference>
<dbReference type="Gene3D" id="2.170.130.10">
    <property type="entry name" value="TonB-dependent receptor, plug domain"/>
    <property type="match status" value="1"/>
</dbReference>
<dbReference type="GO" id="GO:0015344">
    <property type="term" value="F:siderophore uptake transmembrane transporter activity"/>
    <property type="evidence" value="ECO:0007669"/>
    <property type="project" value="TreeGrafter"/>
</dbReference>
<dbReference type="OrthoDB" id="9764669at2"/>
<dbReference type="NCBIfam" id="TIGR01786">
    <property type="entry name" value="TonB-hemlactrns"/>
    <property type="match status" value="1"/>
</dbReference>
<keyword evidence="5 11" id="KW-0812">Transmembrane</keyword>
<dbReference type="AlphaFoldDB" id="E8M5J4"/>
<dbReference type="InterPro" id="IPR036942">
    <property type="entry name" value="Beta-barrel_TonB_sf"/>
</dbReference>
<keyword evidence="4 11" id="KW-1134">Transmembrane beta strand</keyword>
<evidence type="ECO:0000313" key="16">
    <source>
        <dbReference type="EMBL" id="EGA70787.1"/>
    </source>
</evidence>
<dbReference type="InterPro" id="IPR011276">
    <property type="entry name" value="TonB_haem/Hb_rcpt"/>
</dbReference>
<proteinExistence type="inferred from homology"/>
<evidence type="ECO:0000256" key="11">
    <source>
        <dbReference type="PROSITE-ProRule" id="PRU01360"/>
    </source>
</evidence>
<evidence type="ECO:0000256" key="2">
    <source>
        <dbReference type="ARBA" id="ARBA00008143"/>
    </source>
</evidence>
<evidence type="ECO:0000256" key="3">
    <source>
        <dbReference type="ARBA" id="ARBA00022448"/>
    </source>
</evidence>
<evidence type="ECO:0000259" key="14">
    <source>
        <dbReference type="Pfam" id="PF00593"/>
    </source>
</evidence>
<evidence type="ECO:0000256" key="12">
    <source>
        <dbReference type="RuleBase" id="RU003357"/>
    </source>
</evidence>
<dbReference type="eggNOG" id="COG4771">
    <property type="taxonomic scope" value="Bacteria"/>
</dbReference>
<comment type="caution">
    <text evidence="16">The sequence shown here is derived from an EMBL/GenBank/DDBJ whole genome shotgun (WGS) entry which is preliminary data.</text>
</comment>
<keyword evidence="3 11" id="KW-0813">Transport</keyword>
<sequence length="718" mass="79975">MYKRSLLSASIIVALTAPVHAEDSSYFDEVVVSATRTSQTLESTSASVTVITDEDIEQNLTTNINDVFEYTPGVTMNSSSRQGAQTINIRGMEGKRVKILVDGSAQPGNFDGGPYSFINSSGITVDPDMLKSVEILKGAASSLHGSDAIGGVVAFETKDPADFLKDGKDIGGQAKLTYSSKDNSFSEHVALANQFGELETLVAFTRRDGEELQNFAKRADLTDYAVESQDSAVNNLLVKLQYQIDDNHRVEFLAELIDDSVDSEIVHGSYDSYDSEDITKQNRFAIKHIWFTESAIADSITSKVSYLQKEENGVTKRFKPAGPGFPPYVPPNNDNLQTKDYVYKEDKLEIETQLDKELNNHYLVYGATFTTSDIKNTNKEYNSDAATPDQVLVYTPKAKEQKFGIFFQDEMTFLDGDLTVTPGIRYDHFSTDPGKVESEELKKFSDSAFTGRLGANYVITQNHSVFGQVSQGFRAPSFDELFYTYDNPAHKYYNEPNPDLKSEKSLSYELGYRHTTNATFTEVSAFYSDYDDFIENVVTRKEGSGPNTISYYSNVNLNSAVVKGVELSNNVRWDRLVGAPEGVSSNFVLAYSEGEDGNNNPLNSINPWNAVMGLNYDAPSSNWGTSVKFNYTSNKSRGDMNLDEENGGNEDQVELPSVTVVDITAYYKPMKDLTLRGGVFNVANKEYYRWNDIRGEEELLPENTQAERNFAISVKYDF</sequence>
<evidence type="ECO:0000256" key="5">
    <source>
        <dbReference type="ARBA" id="ARBA00022692"/>
    </source>
</evidence>
<dbReference type="Gene3D" id="2.40.170.20">
    <property type="entry name" value="TonB-dependent receptor, beta-barrel domain"/>
    <property type="match status" value="1"/>
</dbReference>
<protein>
    <recommendedName>
        <fullName evidence="18">Heme receptor</fullName>
    </recommendedName>
</protein>
<accession>E8M5J4</accession>
<dbReference type="GeneID" id="95568885"/>
<reference evidence="16 17" key="1">
    <citation type="journal article" date="2012" name="Int. J. Syst. Evol. Microbiol.">
        <title>Vibrio caribbeanicus sp. nov., isolated from the marine sponge Scleritoderma cyanea.</title>
        <authorList>
            <person name="Hoffmann M."/>
            <person name="Monday S.R."/>
            <person name="Allard M.W."/>
            <person name="Strain E.A."/>
            <person name="Whittaker P."/>
            <person name="Naum M."/>
            <person name="McCarthy P.J."/>
            <person name="Lopez J.V."/>
            <person name="Fischer M."/>
            <person name="Brown E.W."/>
        </authorList>
    </citation>
    <scope>NUCLEOTIDE SEQUENCE [LARGE SCALE GENOMIC DNA]</scope>
    <source>
        <strain evidence="17">DSMZ 21326</strain>
    </source>
</reference>
<dbReference type="CDD" id="cd01347">
    <property type="entry name" value="ligand_gated_channel"/>
    <property type="match status" value="1"/>
</dbReference>
<dbReference type="PROSITE" id="PS52016">
    <property type="entry name" value="TONB_DEPENDENT_REC_3"/>
    <property type="match status" value="1"/>
</dbReference>
<dbReference type="GO" id="GO:0009279">
    <property type="term" value="C:cell outer membrane"/>
    <property type="evidence" value="ECO:0007669"/>
    <property type="project" value="UniProtKB-SubCell"/>
</dbReference>
<keyword evidence="9" id="KW-0675">Receptor</keyword>
<dbReference type="InterPro" id="IPR037066">
    <property type="entry name" value="Plug_dom_sf"/>
</dbReference>
<evidence type="ECO:0000256" key="13">
    <source>
        <dbReference type="SAM" id="SignalP"/>
    </source>
</evidence>
<dbReference type="SUPFAM" id="SSF56935">
    <property type="entry name" value="Porins"/>
    <property type="match status" value="1"/>
</dbReference>
<evidence type="ECO:0000256" key="6">
    <source>
        <dbReference type="ARBA" id="ARBA00022729"/>
    </source>
</evidence>
<dbReference type="InterPro" id="IPR000531">
    <property type="entry name" value="Beta-barrel_TonB"/>
</dbReference>
<evidence type="ECO:0000256" key="9">
    <source>
        <dbReference type="ARBA" id="ARBA00023170"/>
    </source>
</evidence>
<evidence type="ECO:0000256" key="1">
    <source>
        <dbReference type="ARBA" id="ARBA00004571"/>
    </source>
</evidence>
<dbReference type="PANTHER" id="PTHR30069">
    <property type="entry name" value="TONB-DEPENDENT OUTER MEMBRANE RECEPTOR"/>
    <property type="match status" value="1"/>
</dbReference>
<comment type="subcellular location">
    <subcellularLocation>
        <location evidence="1 11">Cell outer membrane</location>
        <topology evidence="1 11">Multi-pass membrane protein</topology>
    </subcellularLocation>
</comment>
<evidence type="ECO:0000256" key="4">
    <source>
        <dbReference type="ARBA" id="ARBA00022452"/>
    </source>
</evidence>
<feature type="domain" description="TonB-dependent receptor-like beta-barrel" evidence="14">
    <location>
        <begin position="279"/>
        <end position="682"/>
    </location>
</feature>
<keyword evidence="8 11" id="KW-0472">Membrane</keyword>
<keyword evidence="10 11" id="KW-0998">Cell outer membrane</keyword>
<dbReference type="InterPro" id="IPR012910">
    <property type="entry name" value="Plug_dom"/>
</dbReference>
<dbReference type="NCBIfam" id="TIGR01785">
    <property type="entry name" value="TonB-hemin"/>
    <property type="match status" value="1"/>
</dbReference>
<dbReference type="EMBL" id="AEVT01000056">
    <property type="protein sequence ID" value="EGA70787.1"/>
    <property type="molecule type" value="Genomic_DNA"/>
</dbReference>
<evidence type="ECO:0000313" key="17">
    <source>
        <dbReference type="Proteomes" id="UP000006228"/>
    </source>
</evidence>
<dbReference type="Pfam" id="PF07715">
    <property type="entry name" value="Plug"/>
    <property type="match status" value="1"/>
</dbReference>
<feature type="signal peptide" evidence="13">
    <location>
        <begin position="1"/>
        <end position="21"/>
    </location>
</feature>
<dbReference type="InterPro" id="IPR010949">
    <property type="entry name" value="TonB_Hb/transfer/lactofer_rcpt"/>
</dbReference>
<feature type="chain" id="PRO_5003227897" description="Heme receptor" evidence="13">
    <location>
        <begin position="22"/>
        <end position="718"/>
    </location>
</feature>
<evidence type="ECO:0000256" key="8">
    <source>
        <dbReference type="ARBA" id="ARBA00023136"/>
    </source>
</evidence>
<dbReference type="PANTHER" id="PTHR30069:SF29">
    <property type="entry name" value="HEMOGLOBIN AND HEMOGLOBIN-HAPTOGLOBIN-BINDING PROTEIN 1-RELATED"/>
    <property type="match status" value="1"/>
</dbReference>
<gene>
    <name evidence="16" type="ORF">VISI1226_01640</name>
</gene>
<feature type="domain" description="TonB-dependent receptor plug" evidence="15">
    <location>
        <begin position="41"/>
        <end position="152"/>
    </location>
</feature>
<dbReference type="Proteomes" id="UP000006228">
    <property type="component" value="Unassembled WGS sequence"/>
</dbReference>
<evidence type="ECO:0008006" key="18">
    <source>
        <dbReference type="Google" id="ProtNLM"/>
    </source>
</evidence>
<dbReference type="RefSeq" id="WP_008076035.1">
    <property type="nucleotide sequence ID" value="NZ_AEVT01000056.1"/>
</dbReference>
<organism evidence="16 17">
    <name type="scientific">Vibrio sinaloensis DSM 21326</name>
    <dbReference type="NCBI Taxonomy" id="945550"/>
    <lineage>
        <taxon>Bacteria</taxon>
        <taxon>Pseudomonadati</taxon>
        <taxon>Pseudomonadota</taxon>
        <taxon>Gammaproteobacteria</taxon>
        <taxon>Vibrionales</taxon>
        <taxon>Vibrionaceae</taxon>
        <taxon>Vibrio</taxon>
        <taxon>Vibrio oreintalis group</taxon>
    </lineage>
</organism>